<name>A0AAN3SCK2_ECOLX</name>
<sequence length="43" mass="4770">MSGHHDHVITKTPYSWFFCVGLFCRCCADLAGGLNHHYGDAAM</sequence>
<dbReference type="Proteomes" id="UP000005056">
    <property type="component" value="Unassembled WGS sequence"/>
</dbReference>
<organism evidence="1 2">
    <name type="scientific">Escherichia coli MS 85-1</name>
    <dbReference type="NCBI Taxonomy" id="679202"/>
    <lineage>
        <taxon>Bacteria</taxon>
        <taxon>Pseudomonadati</taxon>
        <taxon>Pseudomonadota</taxon>
        <taxon>Gammaproteobacteria</taxon>
        <taxon>Enterobacterales</taxon>
        <taxon>Enterobacteriaceae</taxon>
        <taxon>Escherichia</taxon>
    </lineage>
</organism>
<gene>
    <name evidence="1" type="ORF">HMPREF9350_05468</name>
</gene>
<proteinExistence type="predicted"/>
<protein>
    <submittedName>
        <fullName evidence="1">Uncharacterized protein</fullName>
    </submittedName>
</protein>
<reference evidence="1 2" key="1">
    <citation type="submission" date="2010-09" db="EMBL/GenBank/DDBJ databases">
        <authorList>
            <person name="Weinstock G."/>
            <person name="Sodergren E."/>
            <person name="Clifton S."/>
            <person name="Fulton L."/>
            <person name="Fulton B."/>
            <person name="Courtney L."/>
            <person name="Fronick C."/>
            <person name="Harrison M."/>
            <person name="Strong C."/>
            <person name="Farmer C."/>
            <person name="Delahaunty K."/>
            <person name="Markovic C."/>
            <person name="Hall O."/>
            <person name="Minx P."/>
            <person name="Tomlinson C."/>
            <person name="Mitreva M."/>
            <person name="Hou S."/>
            <person name="Chen J."/>
            <person name="Wollam A."/>
            <person name="Pepin K.H."/>
            <person name="Johnson M."/>
            <person name="Bhonagiri V."/>
            <person name="Zhang X."/>
            <person name="Suruliraj S."/>
            <person name="Warren W."/>
            <person name="Chinwalla A."/>
            <person name="Mardis E.R."/>
            <person name="Wilson R.K."/>
        </authorList>
    </citation>
    <scope>NUCLEOTIDE SEQUENCE [LARGE SCALE GENOMIC DNA]</scope>
    <source>
        <strain evidence="1 2">MS 85-1</strain>
    </source>
</reference>
<accession>A0AAN3SCK2</accession>
<dbReference type="EMBL" id="ADWQ01000060">
    <property type="protein sequence ID" value="EFU32724.1"/>
    <property type="molecule type" value="Genomic_DNA"/>
</dbReference>
<evidence type="ECO:0000313" key="2">
    <source>
        <dbReference type="Proteomes" id="UP000005056"/>
    </source>
</evidence>
<evidence type="ECO:0000313" key="1">
    <source>
        <dbReference type="EMBL" id="EFU32724.1"/>
    </source>
</evidence>
<comment type="caution">
    <text evidence="1">The sequence shown here is derived from an EMBL/GenBank/DDBJ whole genome shotgun (WGS) entry which is preliminary data.</text>
</comment>
<dbReference type="AlphaFoldDB" id="A0AAN3SCK2"/>